<dbReference type="InterPro" id="IPR001368">
    <property type="entry name" value="TNFR/NGFR_Cys_rich_reg"/>
</dbReference>
<evidence type="ECO:0000256" key="5">
    <source>
        <dbReference type="ARBA" id="ARBA00022989"/>
    </source>
</evidence>
<organism evidence="13 14">
    <name type="scientific">Bradymonas sediminis</name>
    <dbReference type="NCBI Taxonomy" id="1548548"/>
    <lineage>
        <taxon>Bacteria</taxon>
        <taxon>Deltaproteobacteria</taxon>
        <taxon>Bradymonadales</taxon>
        <taxon>Bradymonadaceae</taxon>
        <taxon>Bradymonas</taxon>
    </lineage>
</organism>
<comment type="catalytic activity">
    <reaction evidence="10">
        <text>L-threonyl-[protein] + ATP = O-phospho-L-threonyl-[protein] + ADP + H(+)</text>
        <dbReference type="Rhea" id="RHEA:46608"/>
        <dbReference type="Rhea" id="RHEA-COMP:11060"/>
        <dbReference type="Rhea" id="RHEA-COMP:11605"/>
        <dbReference type="ChEBI" id="CHEBI:15378"/>
        <dbReference type="ChEBI" id="CHEBI:30013"/>
        <dbReference type="ChEBI" id="CHEBI:30616"/>
        <dbReference type="ChEBI" id="CHEBI:61977"/>
        <dbReference type="ChEBI" id="CHEBI:456216"/>
        <dbReference type="EC" id="2.7.11.1"/>
    </reaction>
</comment>
<keyword evidence="6" id="KW-0472">Membrane</keyword>
<dbReference type="Gene3D" id="2.130.10.30">
    <property type="entry name" value="Regulator of chromosome condensation 1/beta-lactamase-inhibitor protein II"/>
    <property type="match status" value="2"/>
</dbReference>
<proteinExistence type="predicted"/>
<dbReference type="PANTHER" id="PTHR47460">
    <property type="entry name" value="SERINE/THREONINE-PROTEIN KINASE-LIKE PROTEIN ACR4"/>
    <property type="match status" value="1"/>
</dbReference>
<evidence type="ECO:0000256" key="10">
    <source>
        <dbReference type="ARBA" id="ARBA00047899"/>
    </source>
</evidence>
<evidence type="ECO:0000256" key="4">
    <source>
        <dbReference type="ARBA" id="ARBA00022729"/>
    </source>
</evidence>
<evidence type="ECO:0000256" key="2">
    <source>
        <dbReference type="ARBA" id="ARBA00012513"/>
    </source>
</evidence>
<protein>
    <recommendedName>
        <fullName evidence="2">non-specific serine/threonine protein kinase</fullName>
        <ecNumber evidence="2">2.7.11.1</ecNumber>
    </recommendedName>
</protein>
<dbReference type="InterPro" id="IPR009091">
    <property type="entry name" value="RCC1/BLIP-II"/>
</dbReference>
<dbReference type="Proteomes" id="UP000249799">
    <property type="component" value="Chromosome"/>
</dbReference>
<name>A0A2Z4FL88_9DELT</name>
<dbReference type="PROSITE" id="PS51257">
    <property type="entry name" value="PROKAR_LIPOPROTEIN"/>
    <property type="match status" value="1"/>
</dbReference>
<keyword evidence="9" id="KW-0325">Glycoprotein</keyword>
<comment type="subcellular location">
    <subcellularLocation>
        <location evidence="1">Membrane</location>
        <topology evidence="1">Single-pass type I membrane protein</topology>
    </subcellularLocation>
</comment>
<keyword evidence="8" id="KW-0675">Receptor</keyword>
<dbReference type="Gene3D" id="2.10.50.10">
    <property type="entry name" value="Tumor Necrosis Factor Receptor, subunit A, domain 2"/>
    <property type="match status" value="1"/>
</dbReference>
<dbReference type="OrthoDB" id="9758365at2"/>
<dbReference type="SMART" id="SM00208">
    <property type="entry name" value="TNFR"/>
    <property type="match status" value="2"/>
</dbReference>
<dbReference type="RefSeq" id="WP_111334317.1">
    <property type="nucleotide sequence ID" value="NZ_CP030032.1"/>
</dbReference>
<keyword evidence="14" id="KW-1185">Reference proteome</keyword>
<evidence type="ECO:0000259" key="12">
    <source>
        <dbReference type="SMART" id="SM00208"/>
    </source>
</evidence>
<evidence type="ECO:0000256" key="3">
    <source>
        <dbReference type="ARBA" id="ARBA00022692"/>
    </source>
</evidence>
<dbReference type="Pfam" id="PF13540">
    <property type="entry name" value="RCC1_2"/>
    <property type="match status" value="2"/>
</dbReference>
<keyword evidence="3" id="KW-0812">Transmembrane</keyword>
<evidence type="ECO:0000256" key="11">
    <source>
        <dbReference type="ARBA" id="ARBA00048679"/>
    </source>
</evidence>
<dbReference type="EMBL" id="CP030032">
    <property type="protein sequence ID" value="AWV89565.1"/>
    <property type="molecule type" value="Genomic_DNA"/>
</dbReference>
<keyword evidence="5" id="KW-1133">Transmembrane helix</keyword>
<gene>
    <name evidence="13" type="ORF">DN745_09545</name>
</gene>
<dbReference type="KEGG" id="bsed:DN745_09545"/>
<dbReference type="SUPFAM" id="SSF50985">
    <property type="entry name" value="RCC1/BLIP-II"/>
    <property type="match status" value="1"/>
</dbReference>
<feature type="domain" description="TNFR-Cys" evidence="12">
    <location>
        <begin position="105"/>
        <end position="145"/>
    </location>
</feature>
<dbReference type="EC" id="2.7.11.1" evidence="2"/>
<sequence length="476" mass="50442">MSPPKVTAYRARNTLLLCAFMLSGCALTDAFSGEQKDDKDAQTSDVFAEDTRTETDTQEVADVGRDVSTDASGCAPGYAGADGINCTVCSSGTYCAGGQSEPVDCAVGATYDHDLDPSTPCRTQVTCAPGEEVAQAGDATTARVCSACPAGTYSAEENAAECTPWTDCAFDEIVKELPTSESQRQCETCPAGSAPIRTNATACNTPSDLITMGDGHLCILDPISNQFQCTGRDDFGQRGPNQPNDGYDFISAAGTRTCGIRHDNAIVDCWGKTSITDHNTPPTWTRFKSISVGESHACGIRQQNSRITCWGNDVFGQAPTTTMTAFKAVAVGNVYSCGITRDGANIRCWGSVTDLQPPTMENLRFKAISAGNDFICAIEELNSTVGCWGADDFYQTSDPTIPSGRVISVAAGKRHACAILENQTITCWGDNQHNQQDHVPDGLFKAITAAGDRTCAIAADDSQEHSVQCWGGQTVH</sequence>
<keyword evidence="7" id="KW-1015">Disulfide bond</keyword>
<dbReference type="SUPFAM" id="SSF57586">
    <property type="entry name" value="TNF receptor-like"/>
    <property type="match status" value="1"/>
</dbReference>
<evidence type="ECO:0000256" key="9">
    <source>
        <dbReference type="ARBA" id="ARBA00023180"/>
    </source>
</evidence>
<dbReference type="GO" id="GO:0004674">
    <property type="term" value="F:protein serine/threonine kinase activity"/>
    <property type="evidence" value="ECO:0007669"/>
    <property type="project" value="UniProtKB-KW"/>
</dbReference>
<dbReference type="AlphaFoldDB" id="A0A2Z4FL88"/>
<dbReference type="CDD" id="cd00185">
    <property type="entry name" value="TNFRSF"/>
    <property type="match status" value="1"/>
</dbReference>
<accession>A0A2Z4FL88</accession>
<reference evidence="13 14" key="1">
    <citation type="submission" date="2018-06" db="EMBL/GenBank/DDBJ databases">
        <title>Lujinxingia sediminis gen. nov. sp. nov., a new facultative anaerobic member of the class Deltaproteobacteria, and proposal of Lujinxingaceae fam. nov.</title>
        <authorList>
            <person name="Guo L.-Y."/>
            <person name="Li C.-M."/>
            <person name="Wang S."/>
            <person name="Du Z.-J."/>
        </authorList>
    </citation>
    <scope>NUCLEOTIDE SEQUENCE [LARGE SCALE GENOMIC DNA]</scope>
    <source>
        <strain evidence="13 14">FA350</strain>
    </source>
</reference>
<evidence type="ECO:0000256" key="6">
    <source>
        <dbReference type="ARBA" id="ARBA00023136"/>
    </source>
</evidence>
<evidence type="ECO:0000256" key="7">
    <source>
        <dbReference type="ARBA" id="ARBA00023157"/>
    </source>
</evidence>
<evidence type="ECO:0000256" key="8">
    <source>
        <dbReference type="ARBA" id="ARBA00023170"/>
    </source>
</evidence>
<keyword evidence="4" id="KW-0732">Signal</keyword>
<dbReference type="SMART" id="SM01411">
    <property type="entry name" value="Ephrin_rec_like"/>
    <property type="match status" value="2"/>
</dbReference>
<feature type="domain" description="TNFR-Cys" evidence="12">
    <location>
        <begin position="148"/>
        <end position="186"/>
    </location>
</feature>
<evidence type="ECO:0000313" key="14">
    <source>
        <dbReference type="Proteomes" id="UP000249799"/>
    </source>
</evidence>
<evidence type="ECO:0000256" key="1">
    <source>
        <dbReference type="ARBA" id="ARBA00004479"/>
    </source>
</evidence>
<dbReference type="GO" id="GO:0016020">
    <property type="term" value="C:membrane"/>
    <property type="evidence" value="ECO:0007669"/>
    <property type="project" value="UniProtKB-SubCell"/>
</dbReference>
<comment type="catalytic activity">
    <reaction evidence="11">
        <text>L-seryl-[protein] + ATP = O-phospho-L-seryl-[protein] + ADP + H(+)</text>
        <dbReference type="Rhea" id="RHEA:17989"/>
        <dbReference type="Rhea" id="RHEA-COMP:9863"/>
        <dbReference type="Rhea" id="RHEA-COMP:11604"/>
        <dbReference type="ChEBI" id="CHEBI:15378"/>
        <dbReference type="ChEBI" id="CHEBI:29999"/>
        <dbReference type="ChEBI" id="CHEBI:30616"/>
        <dbReference type="ChEBI" id="CHEBI:83421"/>
        <dbReference type="ChEBI" id="CHEBI:456216"/>
        <dbReference type="EC" id="2.7.11.1"/>
    </reaction>
</comment>
<evidence type="ECO:0000313" key="13">
    <source>
        <dbReference type="EMBL" id="AWV89565.1"/>
    </source>
</evidence>
<dbReference type="PANTHER" id="PTHR47460:SF1">
    <property type="entry name" value="SERINE_THREONINE-PROTEIN KINASE-LIKE PROTEIN ACR4"/>
    <property type="match status" value="1"/>
</dbReference>